<evidence type="ECO:0000313" key="2">
    <source>
        <dbReference type="EMBL" id="AXB58365.1"/>
    </source>
</evidence>
<reference evidence="2 3" key="1">
    <citation type="submission" date="2018-06" db="EMBL/GenBank/DDBJ databases">
        <title>Genome sequencing of Flavobacterium.</title>
        <authorList>
            <person name="Baek M.-G."/>
            <person name="Yi H."/>
        </authorList>
    </citation>
    <scope>NUCLEOTIDE SEQUENCE [LARGE SCALE GENOMIC DNA]</scope>
    <source>
        <strain evidence="2 3">HYN0086</strain>
    </source>
</reference>
<proteinExistence type="predicted"/>
<dbReference type="Gene3D" id="3.30.70.100">
    <property type="match status" value="1"/>
</dbReference>
<evidence type="ECO:0000313" key="3">
    <source>
        <dbReference type="Proteomes" id="UP000251561"/>
    </source>
</evidence>
<dbReference type="OrthoDB" id="678044at2"/>
<name>A0A344LWS3_9FLAO</name>
<dbReference type="EMBL" id="CP030261">
    <property type="protein sequence ID" value="AXB58365.1"/>
    <property type="molecule type" value="Genomic_DNA"/>
</dbReference>
<dbReference type="KEGG" id="ffl:HYN86_17890"/>
<accession>A0A344LWS3</accession>
<feature type="domain" description="ABM" evidence="1">
    <location>
        <begin position="4"/>
        <end position="78"/>
    </location>
</feature>
<dbReference type="InterPro" id="IPR011008">
    <property type="entry name" value="Dimeric_a/b-barrel"/>
</dbReference>
<dbReference type="SUPFAM" id="SSF54909">
    <property type="entry name" value="Dimeric alpha+beta barrel"/>
    <property type="match status" value="1"/>
</dbReference>
<protein>
    <recommendedName>
        <fullName evidence="1">ABM domain-containing protein</fullName>
    </recommendedName>
</protein>
<dbReference type="RefSeq" id="WP_113679285.1">
    <property type="nucleotide sequence ID" value="NZ_CP030261.1"/>
</dbReference>
<evidence type="ECO:0000259" key="1">
    <source>
        <dbReference type="Pfam" id="PF03992"/>
    </source>
</evidence>
<dbReference type="Proteomes" id="UP000251561">
    <property type="component" value="Chromosome"/>
</dbReference>
<gene>
    <name evidence="2" type="ORF">HYN86_17890</name>
</gene>
<sequence length="108" mass="12946">MEQFTLTVKFTAKKENQEQFKQELIKLFDIINEEENLVSAVIHQNIQKPEEFLVYEIWNDTVEHFLNVHLKKPYAQEWDQLLLDMDVLREPSIYVPFGKYGKENKTSL</sequence>
<dbReference type="Pfam" id="PF03992">
    <property type="entry name" value="ABM"/>
    <property type="match status" value="1"/>
</dbReference>
<organism evidence="2 3">
    <name type="scientific">Flavobacterium fluviale</name>
    <dbReference type="NCBI Taxonomy" id="2249356"/>
    <lineage>
        <taxon>Bacteria</taxon>
        <taxon>Pseudomonadati</taxon>
        <taxon>Bacteroidota</taxon>
        <taxon>Flavobacteriia</taxon>
        <taxon>Flavobacteriales</taxon>
        <taxon>Flavobacteriaceae</taxon>
        <taxon>Flavobacterium</taxon>
    </lineage>
</organism>
<dbReference type="InterPro" id="IPR007138">
    <property type="entry name" value="ABM_dom"/>
</dbReference>
<keyword evidence="3" id="KW-1185">Reference proteome</keyword>
<dbReference type="AlphaFoldDB" id="A0A344LWS3"/>